<evidence type="ECO:0000313" key="13">
    <source>
        <dbReference type="Proteomes" id="UP001161247"/>
    </source>
</evidence>
<accession>A0AAV1BYA5</accession>
<dbReference type="NCBIfam" id="TIGR01891">
    <property type="entry name" value="amidohydrolases"/>
    <property type="match status" value="1"/>
</dbReference>
<dbReference type="FunFam" id="2.170.150.80:FF:000002">
    <property type="entry name" value="Nac domain-containing protein 86"/>
    <property type="match status" value="1"/>
</dbReference>
<dbReference type="EMBL" id="CATKSE010000001">
    <property type="protein sequence ID" value="CAI9087002.1"/>
    <property type="molecule type" value="Genomic_DNA"/>
</dbReference>
<keyword evidence="6" id="KW-0238">DNA-binding</keyword>
<dbReference type="InterPro" id="IPR036093">
    <property type="entry name" value="NAC_dom_sf"/>
</dbReference>
<dbReference type="GO" id="GO:0006355">
    <property type="term" value="P:regulation of DNA-templated transcription"/>
    <property type="evidence" value="ECO:0007669"/>
    <property type="project" value="InterPro"/>
</dbReference>
<evidence type="ECO:0000256" key="6">
    <source>
        <dbReference type="ARBA" id="ARBA00023125"/>
    </source>
</evidence>
<evidence type="ECO:0000256" key="2">
    <source>
        <dbReference type="ARBA" id="ARBA00006153"/>
    </source>
</evidence>
<dbReference type="SUPFAM" id="SSF101941">
    <property type="entry name" value="NAC domain"/>
    <property type="match status" value="1"/>
</dbReference>
<evidence type="ECO:0000259" key="11">
    <source>
        <dbReference type="PROSITE" id="PS51005"/>
    </source>
</evidence>
<evidence type="ECO:0000256" key="7">
    <source>
        <dbReference type="ARBA" id="ARBA00023163"/>
    </source>
</evidence>
<dbReference type="InterPro" id="IPR017439">
    <property type="entry name" value="Amidohydrolase"/>
</dbReference>
<dbReference type="SUPFAM" id="SSF53187">
    <property type="entry name" value="Zn-dependent exopeptidases"/>
    <property type="match status" value="1"/>
</dbReference>
<comment type="similarity">
    <text evidence="2">Belongs to the peptidase M20 family.</text>
</comment>
<reference evidence="12" key="1">
    <citation type="submission" date="2023-03" db="EMBL/GenBank/DDBJ databases">
        <authorList>
            <person name="Julca I."/>
        </authorList>
    </citation>
    <scope>NUCLEOTIDE SEQUENCE</scope>
</reference>
<dbReference type="Gene3D" id="2.170.150.80">
    <property type="entry name" value="NAC domain"/>
    <property type="match status" value="1"/>
</dbReference>
<dbReference type="PROSITE" id="PS51005">
    <property type="entry name" value="NAC"/>
    <property type="match status" value="1"/>
</dbReference>
<dbReference type="GO" id="GO:0005634">
    <property type="term" value="C:nucleus"/>
    <property type="evidence" value="ECO:0007669"/>
    <property type="project" value="UniProtKB-SubCell"/>
</dbReference>
<dbReference type="GO" id="GO:0003677">
    <property type="term" value="F:DNA binding"/>
    <property type="evidence" value="ECO:0007669"/>
    <property type="project" value="UniProtKB-KW"/>
</dbReference>
<keyword evidence="3" id="KW-0732">Signal</keyword>
<dbReference type="InterPro" id="IPR002933">
    <property type="entry name" value="Peptidase_M20"/>
</dbReference>
<evidence type="ECO:0000256" key="4">
    <source>
        <dbReference type="ARBA" id="ARBA00022801"/>
    </source>
</evidence>
<keyword evidence="8" id="KW-0464">Manganese</keyword>
<evidence type="ECO:0000256" key="9">
    <source>
        <dbReference type="ARBA" id="ARBA00023242"/>
    </source>
</evidence>
<keyword evidence="13" id="KW-1185">Reference proteome</keyword>
<dbReference type="GO" id="GO:0016787">
    <property type="term" value="F:hydrolase activity"/>
    <property type="evidence" value="ECO:0007669"/>
    <property type="project" value="UniProtKB-KW"/>
</dbReference>
<evidence type="ECO:0000256" key="5">
    <source>
        <dbReference type="ARBA" id="ARBA00023015"/>
    </source>
</evidence>
<protein>
    <submittedName>
        <fullName evidence="12">OLC1v1020953C1</fullName>
    </submittedName>
</protein>
<evidence type="ECO:0000313" key="12">
    <source>
        <dbReference type="EMBL" id="CAI9087002.1"/>
    </source>
</evidence>
<keyword evidence="7" id="KW-0804">Transcription</keyword>
<dbReference type="InterPro" id="IPR036264">
    <property type="entry name" value="Bact_exopeptidase_dim_dom"/>
</dbReference>
<dbReference type="Pfam" id="PF02365">
    <property type="entry name" value="NAM"/>
    <property type="match status" value="1"/>
</dbReference>
<proteinExistence type="inferred from homology"/>
<dbReference type="CDD" id="cd08017">
    <property type="entry name" value="M20_IAA_Hyd"/>
    <property type="match status" value="1"/>
</dbReference>
<dbReference type="InterPro" id="IPR011650">
    <property type="entry name" value="Peptidase_M20_dimer"/>
</dbReference>
<keyword evidence="5" id="KW-0805">Transcription regulation</keyword>
<evidence type="ECO:0000256" key="3">
    <source>
        <dbReference type="ARBA" id="ARBA00022729"/>
    </source>
</evidence>
<evidence type="ECO:0000256" key="10">
    <source>
        <dbReference type="SAM" id="MobiDB-lite"/>
    </source>
</evidence>
<dbReference type="PANTHER" id="PTHR11014:SF140">
    <property type="entry name" value="IAA-AMINO ACID HYDROLASE ILR1-LIKE 3"/>
    <property type="match status" value="1"/>
</dbReference>
<dbReference type="FunFam" id="3.30.70.360:FF:000001">
    <property type="entry name" value="N-acetyldiaminopimelate deacetylase"/>
    <property type="match status" value="1"/>
</dbReference>
<comment type="caution">
    <text evidence="12">The sequence shown here is derived from an EMBL/GenBank/DDBJ whole genome shotgun (WGS) entry which is preliminary data.</text>
</comment>
<dbReference type="SUPFAM" id="SSF55031">
    <property type="entry name" value="Bacterial exopeptidase dimerisation domain"/>
    <property type="match status" value="1"/>
</dbReference>
<dbReference type="GO" id="GO:0009850">
    <property type="term" value="P:auxin metabolic process"/>
    <property type="evidence" value="ECO:0007669"/>
    <property type="project" value="InterPro"/>
</dbReference>
<dbReference type="Proteomes" id="UP001161247">
    <property type="component" value="Unassembled WGS sequence"/>
</dbReference>
<feature type="domain" description="NAC" evidence="11">
    <location>
        <begin position="11"/>
        <end position="162"/>
    </location>
</feature>
<dbReference type="Pfam" id="PF07687">
    <property type="entry name" value="M20_dimer"/>
    <property type="match status" value="1"/>
</dbReference>
<dbReference type="Gene3D" id="3.30.70.360">
    <property type="match status" value="1"/>
</dbReference>
<dbReference type="InterPro" id="IPR003441">
    <property type="entry name" value="NAC-dom"/>
</dbReference>
<feature type="region of interest" description="Disordered" evidence="10">
    <location>
        <begin position="169"/>
        <end position="218"/>
    </location>
</feature>
<feature type="compositionally biased region" description="Basic and acidic residues" evidence="10">
    <location>
        <begin position="525"/>
        <end position="546"/>
    </location>
</feature>
<dbReference type="Pfam" id="PF01546">
    <property type="entry name" value="Peptidase_M20"/>
    <property type="match status" value="1"/>
</dbReference>
<dbReference type="Gene3D" id="3.40.630.10">
    <property type="entry name" value="Zn peptidases"/>
    <property type="match status" value="1"/>
</dbReference>
<name>A0AAV1BYA5_OLDCO</name>
<sequence length="1067" mass="117366">MMMAVLPVKSLPVGYRFRPTDEELIDHYLRLKINGFEKEVSIIREVDICKLEPWDLPDMSLVESYDNEWFFFCPKDRKYQNGQRLNRATVKGYWKATGKDRNITTRKGVKIGMKKTLVFYVGRAPDGKRTHWVIHEYRATDKSLDGTHPGQGAYVLCRLFRKQEIKTDENVEGSNCDDVEQTVPSPSVAKSPVENGNSEPVTPTAGFQGESQLPKVETSPAIASDGATVLNPLPNTWQNENWIGDEVKDQILDPACIPPDPELVESLRDIFDDPIPEGLDWKMFSPLHSQFQVELGSDYLCNPVANDFIDNNQQKGIPFQYGTNASDINKFLSSVLVSSDEHSHEDSSINAFSAVENGSPEVANAMPKAFGHDNGSCSESEPEVTQGQIEPFFFEGDFSPSFQQEDLFQLQMAVENDAYQNSFGSQEKKTDVMEINNLGLDMYSAVRNVVPDPGLCNAEVLYDQSNFSGNGSVTTGTGIKLRAPRIREWSTDSRSIAGQGTAERRIRFQKKLQIGPVQCSMVKESVGRELNDKGKPAVAEDGKDSESATDATHTSLKGSVTTSLENSFTAPTKKAALSLKGSVTTSLENSFTAPTNSFTAPTKKAALSLKGSVTTSLENSFTAPTKKAALSVIPFLKPSSPLLVISFFWVVIIVITVVHGSTYADEKELRSQILRSAKMDKDWLVSVRRKIHENPELRFEEHNTSALIRSELDKLGIYYEYPLAHTGIVAQIGSASSPVVALRADMDALPLQELVEWEHKSKVDGKMHGCGHDAHTTMLLGAAKLLNERKHNLKGTVRLLFQPAEEGGAGALHMIKEGALGNAEAIFGMHIDSYLPTGTIATRSGPVLAASSVFEARIEGKGGRAAGPHHSVDPILAASSVILALQHITSREMDPLESQVLSITFVRGGSALNAIPPHVELGGTLRSLTTNGLYRLMSRVKEVIEKQAMVHRCKAYVDLKETDLVPYPACTNDESLHNHVQKVGKLLLGQDRVQEAKKVMAGEDFAFYQEVIPGVMFSIGIRNEDKGSFHSPHSPYFFLDEDVLPIGAALHTAIAETYLNGFQQHKV</sequence>
<dbReference type="AlphaFoldDB" id="A0AAV1BYA5"/>
<organism evidence="12 13">
    <name type="scientific">Oldenlandia corymbosa var. corymbosa</name>
    <dbReference type="NCBI Taxonomy" id="529605"/>
    <lineage>
        <taxon>Eukaryota</taxon>
        <taxon>Viridiplantae</taxon>
        <taxon>Streptophyta</taxon>
        <taxon>Embryophyta</taxon>
        <taxon>Tracheophyta</taxon>
        <taxon>Spermatophyta</taxon>
        <taxon>Magnoliopsida</taxon>
        <taxon>eudicotyledons</taxon>
        <taxon>Gunneridae</taxon>
        <taxon>Pentapetalae</taxon>
        <taxon>asterids</taxon>
        <taxon>lamiids</taxon>
        <taxon>Gentianales</taxon>
        <taxon>Rubiaceae</taxon>
        <taxon>Rubioideae</taxon>
        <taxon>Spermacoceae</taxon>
        <taxon>Hedyotis-Oldenlandia complex</taxon>
        <taxon>Oldenlandia</taxon>
    </lineage>
</organism>
<gene>
    <name evidence="12" type="ORF">OLC1_LOCUS24950</name>
</gene>
<feature type="region of interest" description="Disordered" evidence="10">
    <location>
        <begin position="525"/>
        <end position="556"/>
    </location>
</feature>
<comment type="subcellular location">
    <subcellularLocation>
        <location evidence="1">Nucleus</location>
    </subcellularLocation>
</comment>
<dbReference type="InterPro" id="IPR044757">
    <property type="entry name" value="ILR1-like_Hyd"/>
</dbReference>
<evidence type="ECO:0000256" key="1">
    <source>
        <dbReference type="ARBA" id="ARBA00004123"/>
    </source>
</evidence>
<dbReference type="PANTHER" id="PTHR11014">
    <property type="entry name" value="PEPTIDASE M20 FAMILY MEMBER"/>
    <property type="match status" value="1"/>
</dbReference>
<keyword evidence="4" id="KW-0378">Hydrolase</keyword>
<keyword evidence="9" id="KW-0539">Nucleus</keyword>
<evidence type="ECO:0000256" key="8">
    <source>
        <dbReference type="ARBA" id="ARBA00023211"/>
    </source>
</evidence>